<dbReference type="GO" id="GO:0030077">
    <property type="term" value="C:plasma membrane light-harvesting complex"/>
    <property type="evidence" value="ECO:0007669"/>
    <property type="project" value="InterPro"/>
</dbReference>
<dbReference type="SUPFAM" id="SSF50346">
    <property type="entry name" value="PRC-barrel domain"/>
    <property type="match status" value="1"/>
</dbReference>
<gene>
    <name evidence="4" type="ORF">HNR10_000870</name>
</gene>
<sequence>MARHIAAEGLVGHRVLDDQGQNIGKIKQVFLDERTNEPTWVSVHTGLFGMKETLVPLKGSRNVEDDIQVPYDKTTVKDAPNVEGGHNLTDEEKAVITDYFARHGSVPRQAGGEADRMTGAGAGAAERSTTREGMPEEGAASRGGMPEEGAAGEGSATRAGMAGERGDWVGASEDEEIRMVRHEEEVDIGVERRESGQARIHKSVESEHFDETVPLHHEEIQVERRPITDPSQVEDPGGMAESEERFVLHEERPVVSKREVPVEEVRVRKHEVSHDEHVEGERLRERIEMDDGDEPGGPAPR</sequence>
<dbReference type="GO" id="GO:0019684">
    <property type="term" value="P:photosynthesis, light reaction"/>
    <property type="evidence" value="ECO:0007669"/>
    <property type="project" value="InterPro"/>
</dbReference>
<feature type="domain" description="DUF2382" evidence="3">
    <location>
        <begin position="179"/>
        <end position="288"/>
    </location>
</feature>
<dbReference type="RefSeq" id="WP_179820984.1">
    <property type="nucleotide sequence ID" value="NZ_JACCFS010000001.1"/>
</dbReference>
<reference evidence="4 5" key="1">
    <citation type="submission" date="2020-07" db="EMBL/GenBank/DDBJ databases">
        <title>Sequencing the genomes of 1000 actinobacteria strains.</title>
        <authorList>
            <person name="Klenk H.-P."/>
        </authorList>
    </citation>
    <scope>NUCLEOTIDE SEQUENCE [LARGE SCALE GENOMIC DNA]</scope>
    <source>
        <strain evidence="4 5">DSM 44442</strain>
    </source>
</reference>
<organism evidence="4 5">
    <name type="scientific">Nocardiopsis aegyptia</name>
    <dbReference type="NCBI Taxonomy" id="220378"/>
    <lineage>
        <taxon>Bacteria</taxon>
        <taxon>Bacillati</taxon>
        <taxon>Actinomycetota</taxon>
        <taxon>Actinomycetes</taxon>
        <taxon>Streptosporangiales</taxon>
        <taxon>Nocardiopsidaceae</taxon>
        <taxon>Nocardiopsis</taxon>
    </lineage>
</organism>
<dbReference type="EMBL" id="JACCFS010000001">
    <property type="protein sequence ID" value="NYJ32989.1"/>
    <property type="molecule type" value="Genomic_DNA"/>
</dbReference>
<accession>A0A7Z0J909</accession>
<dbReference type="PANTHER" id="PTHR38463">
    <property type="entry name" value="STRESS RESPONSE PROTEIN YSNF"/>
    <property type="match status" value="1"/>
</dbReference>
<evidence type="ECO:0000313" key="5">
    <source>
        <dbReference type="Proteomes" id="UP000572051"/>
    </source>
</evidence>
<dbReference type="Pfam" id="PF05239">
    <property type="entry name" value="PRC"/>
    <property type="match status" value="1"/>
</dbReference>
<evidence type="ECO:0000256" key="1">
    <source>
        <dbReference type="SAM" id="MobiDB-lite"/>
    </source>
</evidence>
<dbReference type="Pfam" id="PF09557">
    <property type="entry name" value="DUF2382"/>
    <property type="match status" value="1"/>
</dbReference>
<dbReference type="Proteomes" id="UP000572051">
    <property type="component" value="Unassembled WGS sequence"/>
</dbReference>
<feature type="region of interest" description="Disordered" evidence="1">
    <location>
        <begin position="106"/>
        <end position="164"/>
    </location>
</feature>
<dbReference type="AlphaFoldDB" id="A0A7Z0J909"/>
<dbReference type="InterPro" id="IPR019060">
    <property type="entry name" value="DUF2382"/>
</dbReference>
<dbReference type="Gene3D" id="3.90.50.10">
    <property type="entry name" value="Photosynthetic Reaction Center, subunit H, domain 2"/>
    <property type="match status" value="1"/>
</dbReference>
<evidence type="ECO:0000259" key="2">
    <source>
        <dbReference type="Pfam" id="PF05239"/>
    </source>
</evidence>
<name>A0A7Z0J909_9ACTN</name>
<dbReference type="InterPro" id="IPR011033">
    <property type="entry name" value="PRC_barrel-like_sf"/>
</dbReference>
<dbReference type="PANTHER" id="PTHR38463:SF1">
    <property type="entry name" value="STRESS RESPONSE PROTEIN YSNF"/>
    <property type="match status" value="1"/>
</dbReference>
<dbReference type="InterPro" id="IPR027275">
    <property type="entry name" value="PRC-brl_dom"/>
</dbReference>
<comment type="caution">
    <text evidence="4">The sequence shown here is derived from an EMBL/GenBank/DDBJ whole genome shotgun (WGS) entry which is preliminary data.</text>
</comment>
<dbReference type="InterPro" id="IPR052967">
    <property type="entry name" value="Stress_Response_Assoc"/>
</dbReference>
<feature type="domain" description="PRC-barrel" evidence="2">
    <location>
        <begin position="10"/>
        <end position="74"/>
    </location>
</feature>
<feature type="compositionally biased region" description="Basic and acidic residues" evidence="1">
    <location>
        <begin position="270"/>
        <end position="289"/>
    </location>
</feature>
<feature type="region of interest" description="Disordered" evidence="1">
    <location>
        <begin position="270"/>
        <end position="301"/>
    </location>
</feature>
<evidence type="ECO:0000259" key="3">
    <source>
        <dbReference type="Pfam" id="PF09557"/>
    </source>
</evidence>
<protein>
    <submittedName>
        <fullName evidence="4">Uncharacterized protein (TIGR02271 family)</fullName>
    </submittedName>
</protein>
<proteinExistence type="predicted"/>
<dbReference type="InterPro" id="IPR014747">
    <property type="entry name" value="Bac_photo_RC_H_C"/>
</dbReference>
<evidence type="ECO:0000313" key="4">
    <source>
        <dbReference type="EMBL" id="NYJ32989.1"/>
    </source>
</evidence>
<feature type="compositionally biased region" description="Low complexity" evidence="1">
    <location>
        <begin position="143"/>
        <end position="160"/>
    </location>
</feature>
<keyword evidence="5" id="KW-1185">Reference proteome</keyword>